<gene>
    <name evidence="1" type="ORF">RAG0_05050</name>
</gene>
<accession>A0A1E1KF70</accession>
<sequence>MYIKAFQYNGSVLERTVLFKVTSQILTQNSTAFAAHLNTYGTANNLELHHVGTHVLEVWLRIFHCFNNMPEPTWSSLSINDIQQIITLATKYKFKLSRFNKWFAFWLSVQNLSNVSPATIVQLGQLCQIFEHEIGAECVAVLAGTANNRQLPHALTLYPPVPDTTLLQYSGELYLFSSVPPEDYATWAFSPRFKAVWGSPTAAYSDFKRLVTTAFKPVTLPKYKTFDALLSQQSNFLNFCKTVDSIAAQKNLGALSRRAMEGAWACVALDLYDNSPTLDAEGLHKVFGMRFHPRGEIEQYWEHKCAKFGWNINGKDNECLDDNCEEPDHRIAEPDEDEEMVDTPGTLPREIEADLRIGFSDLGL</sequence>
<dbReference type="Proteomes" id="UP000178912">
    <property type="component" value="Unassembled WGS sequence"/>
</dbReference>
<proteinExistence type="predicted"/>
<protein>
    <recommendedName>
        <fullName evidence="3">BTB domain-containing protein</fullName>
    </recommendedName>
</protein>
<dbReference type="EMBL" id="FJUX01000022">
    <property type="protein sequence ID" value="CZS95394.1"/>
    <property type="molecule type" value="Genomic_DNA"/>
</dbReference>
<organism evidence="1 2">
    <name type="scientific">Rhynchosporium agropyri</name>
    <dbReference type="NCBI Taxonomy" id="914238"/>
    <lineage>
        <taxon>Eukaryota</taxon>
        <taxon>Fungi</taxon>
        <taxon>Dikarya</taxon>
        <taxon>Ascomycota</taxon>
        <taxon>Pezizomycotina</taxon>
        <taxon>Leotiomycetes</taxon>
        <taxon>Helotiales</taxon>
        <taxon>Ploettnerulaceae</taxon>
        <taxon>Rhynchosporium</taxon>
    </lineage>
</organism>
<keyword evidence="2" id="KW-1185">Reference proteome</keyword>
<evidence type="ECO:0000313" key="1">
    <source>
        <dbReference type="EMBL" id="CZS95394.1"/>
    </source>
</evidence>
<dbReference type="AlphaFoldDB" id="A0A1E1KF70"/>
<name>A0A1E1KF70_9HELO</name>
<reference evidence="2" key="1">
    <citation type="submission" date="2016-03" db="EMBL/GenBank/DDBJ databases">
        <authorList>
            <person name="Guldener U."/>
        </authorList>
    </citation>
    <scope>NUCLEOTIDE SEQUENCE [LARGE SCALE GENOMIC DNA]</scope>
    <source>
        <strain evidence="2">04CH-RAC-A.6.1</strain>
    </source>
</reference>
<evidence type="ECO:0008006" key="3">
    <source>
        <dbReference type="Google" id="ProtNLM"/>
    </source>
</evidence>
<dbReference type="OrthoDB" id="268428at2759"/>
<evidence type="ECO:0000313" key="2">
    <source>
        <dbReference type="Proteomes" id="UP000178912"/>
    </source>
</evidence>